<feature type="domain" description="HTH araC/xylS-type" evidence="4">
    <location>
        <begin position="175"/>
        <end position="272"/>
    </location>
</feature>
<dbReference type="Gene3D" id="1.10.10.60">
    <property type="entry name" value="Homeodomain-like"/>
    <property type="match status" value="2"/>
</dbReference>
<dbReference type="SUPFAM" id="SSF46689">
    <property type="entry name" value="Homeodomain-like"/>
    <property type="match status" value="2"/>
</dbReference>
<dbReference type="InterPro" id="IPR009057">
    <property type="entry name" value="Homeodomain-like_sf"/>
</dbReference>
<evidence type="ECO:0000256" key="2">
    <source>
        <dbReference type="ARBA" id="ARBA00023125"/>
    </source>
</evidence>
<dbReference type="Pfam" id="PF12833">
    <property type="entry name" value="HTH_18"/>
    <property type="match status" value="1"/>
</dbReference>
<dbReference type="Gene3D" id="2.60.120.10">
    <property type="entry name" value="Jelly Rolls"/>
    <property type="match status" value="1"/>
</dbReference>
<gene>
    <name evidence="5" type="ORF">ET464_18705</name>
</gene>
<dbReference type="SUPFAM" id="SSF51215">
    <property type="entry name" value="Regulatory protein AraC"/>
    <property type="match status" value="1"/>
</dbReference>
<reference evidence="5 6" key="1">
    <citation type="submission" date="2019-01" db="EMBL/GenBank/DDBJ databases">
        <title>Genome sequencing of strain FW100M-2.</title>
        <authorList>
            <person name="Heo J."/>
            <person name="Kim S.-J."/>
            <person name="Kim J.-S."/>
            <person name="Hong S.-B."/>
            <person name="Kwon S.-W."/>
        </authorList>
    </citation>
    <scope>NUCLEOTIDE SEQUENCE [LARGE SCALE GENOMIC DNA]</scope>
    <source>
        <strain evidence="5 6">FW100M-2</strain>
    </source>
</reference>
<evidence type="ECO:0000256" key="1">
    <source>
        <dbReference type="ARBA" id="ARBA00023015"/>
    </source>
</evidence>
<evidence type="ECO:0000313" key="5">
    <source>
        <dbReference type="EMBL" id="QAY68096.1"/>
    </source>
</evidence>
<dbReference type="OrthoDB" id="9780667at2"/>
<accession>A0A4P6EZ04</accession>
<dbReference type="GO" id="GO:0043565">
    <property type="term" value="F:sequence-specific DNA binding"/>
    <property type="evidence" value="ECO:0007669"/>
    <property type="project" value="InterPro"/>
</dbReference>
<dbReference type="PROSITE" id="PS01124">
    <property type="entry name" value="HTH_ARAC_FAMILY_2"/>
    <property type="match status" value="1"/>
</dbReference>
<keyword evidence="6" id="KW-1185">Reference proteome</keyword>
<keyword evidence="1" id="KW-0805">Transcription regulation</keyword>
<evidence type="ECO:0000259" key="4">
    <source>
        <dbReference type="PROSITE" id="PS01124"/>
    </source>
</evidence>
<dbReference type="AlphaFoldDB" id="A0A4P6EZ04"/>
<dbReference type="InterPro" id="IPR014710">
    <property type="entry name" value="RmlC-like_jellyroll"/>
</dbReference>
<dbReference type="InterPro" id="IPR037923">
    <property type="entry name" value="HTH-like"/>
</dbReference>
<keyword evidence="3" id="KW-0804">Transcription</keyword>
<dbReference type="PANTHER" id="PTHR43280:SF28">
    <property type="entry name" value="HTH-TYPE TRANSCRIPTIONAL ACTIVATOR RHAS"/>
    <property type="match status" value="1"/>
</dbReference>
<dbReference type="Pfam" id="PF02311">
    <property type="entry name" value="AraC_binding"/>
    <property type="match status" value="1"/>
</dbReference>
<dbReference type="KEGG" id="pprt:ET464_18705"/>
<organism evidence="5 6">
    <name type="scientific">Paenibacillus protaetiae</name>
    <dbReference type="NCBI Taxonomy" id="2509456"/>
    <lineage>
        <taxon>Bacteria</taxon>
        <taxon>Bacillati</taxon>
        <taxon>Bacillota</taxon>
        <taxon>Bacilli</taxon>
        <taxon>Bacillales</taxon>
        <taxon>Paenibacillaceae</taxon>
        <taxon>Paenibacillus</taxon>
    </lineage>
</organism>
<evidence type="ECO:0000313" key="6">
    <source>
        <dbReference type="Proteomes" id="UP000293568"/>
    </source>
</evidence>
<dbReference type="Proteomes" id="UP000293568">
    <property type="component" value="Chromosome"/>
</dbReference>
<proteinExistence type="predicted"/>
<dbReference type="PANTHER" id="PTHR43280">
    <property type="entry name" value="ARAC-FAMILY TRANSCRIPTIONAL REGULATOR"/>
    <property type="match status" value="1"/>
</dbReference>
<dbReference type="SMART" id="SM00342">
    <property type="entry name" value="HTH_ARAC"/>
    <property type="match status" value="1"/>
</dbReference>
<dbReference type="InterPro" id="IPR003313">
    <property type="entry name" value="AraC-bd"/>
</dbReference>
<dbReference type="EMBL" id="CP035492">
    <property type="protein sequence ID" value="QAY68096.1"/>
    <property type="molecule type" value="Genomic_DNA"/>
</dbReference>
<sequence length="291" mass="33453">MEPSLTNYFLQNQIDHFQAEVTMAMYIELNRDIADFLNEHSFYRLFYVQQGEGSIAIGDAIFEVAPGTMYLVPAGVHFALNVSQHFQCYTCHFRSEQWDMPLINRMEIPYVSVIDDRQAVKALYDKMVATHHSRSVTRNLKLRGQLNELFAVYLDSCFQQAAVPQSETEAEQNWNAVLAYIDSHLDRPILVEELAKLACLHPNYFITLFKETMGCSPIQFVTTRRISAAKQLLAATKLPVSDIAGQVGMQNHYLSRQFKRMIGLTPLQYRKLMQAEELRSRPEGQLKEYIG</sequence>
<protein>
    <submittedName>
        <fullName evidence="5">AraC family transcriptional regulator</fullName>
    </submittedName>
</protein>
<dbReference type="GO" id="GO:0003700">
    <property type="term" value="F:DNA-binding transcription factor activity"/>
    <property type="evidence" value="ECO:0007669"/>
    <property type="project" value="InterPro"/>
</dbReference>
<name>A0A4P6EZ04_9BACL</name>
<dbReference type="RefSeq" id="WP_129443538.1">
    <property type="nucleotide sequence ID" value="NZ_CP035492.1"/>
</dbReference>
<dbReference type="InterPro" id="IPR018060">
    <property type="entry name" value="HTH_AraC"/>
</dbReference>
<evidence type="ECO:0000256" key="3">
    <source>
        <dbReference type="ARBA" id="ARBA00023163"/>
    </source>
</evidence>
<keyword evidence="2" id="KW-0238">DNA-binding</keyword>